<dbReference type="Proteomes" id="UP000541444">
    <property type="component" value="Unassembled WGS sequence"/>
</dbReference>
<dbReference type="AlphaFoldDB" id="A0A7J7LHG5"/>
<dbReference type="EMBL" id="JACGCM010002284">
    <property type="protein sequence ID" value="KAF6141998.1"/>
    <property type="molecule type" value="Genomic_DNA"/>
</dbReference>
<comment type="caution">
    <text evidence="1">The sequence shown here is derived from an EMBL/GenBank/DDBJ whole genome shotgun (WGS) entry which is preliminary data.</text>
</comment>
<keyword evidence="2" id="KW-1185">Reference proteome</keyword>
<evidence type="ECO:0000313" key="1">
    <source>
        <dbReference type="EMBL" id="KAF6141998.1"/>
    </source>
</evidence>
<name>A0A7J7LHG5_9MAGN</name>
<accession>A0A7J7LHG5</accession>
<gene>
    <name evidence="1" type="ORF">GIB67_037966</name>
</gene>
<proteinExistence type="predicted"/>
<dbReference type="OrthoDB" id="2095648at2759"/>
<protein>
    <submittedName>
        <fullName evidence="1">Uncharacterized protein</fullName>
    </submittedName>
</protein>
<organism evidence="1 2">
    <name type="scientific">Kingdonia uniflora</name>
    <dbReference type="NCBI Taxonomy" id="39325"/>
    <lineage>
        <taxon>Eukaryota</taxon>
        <taxon>Viridiplantae</taxon>
        <taxon>Streptophyta</taxon>
        <taxon>Embryophyta</taxon>
        <taxon>Tracheophyta</taxon>
        <taxon>Spermatophyta</taxon>
        <taxon>Magnoliopsida</taxon>
        <taxon>Ranunculales</taxon>
        <taxon>Circaeasteraceae</taxon>
        <taxon>Kingdonia</taxon>
    </lineage>
</organism>
<reference evidence="1 2" key="1">
    <citation type="journal article" date="2020" name="IScience">
        <title>Genome Sequencing of the Endangered Kingdonia uniflora (Circaeasteraceae, Ranunculales) Reveals Potential Mechanisms of Evolutionary Specialization.</title>
        <authorList>
            <person name="Sun Y."/>
            <person name="Deng T."/>
            <person name="Zhang A."/>
            <person name="Moore M.J."/>
            <person name="Landis J.B."/>
            <person name="Lin N."/>
            <person name="Zhang H."/>
            <person name="Zhang X."/>
            <person name="Huang J."/>
            <person name="Zhang X."/>
            <person name="Sun H."/>
            <person name="Wang H."/>
        </authorList>
    </citation>
    <scope>NUCLEOTIDE SEQUENCE [LARGE SCALE GENOMIC DNA]</scope>
    <source>
        <strain evidence="1">TB1705</strain>
        <tissue evidence="1">Leaf</tissue>
    </source>
</reference>
<evidence type="ECO:0000313" key="2">
    <source>
        <dbReference type="Proteomes" id="UP000541444"/>
    </source>
</evidence>
<sequence>MIRQTVLLAATVNIHRAILLTDPSICKSWGKAIAENGLKDVDIIEWGKCRRTDHVDRMLPMLITRSSNSLRKLSASGISNDIISSFISNHARNLETLWLPIGLSILPGLPESQTSPGSNANSSAVACM</sequence>